<keyword evidence="6" id="KW-1185">Reference proteome</keyword>
<keyword evidence="5" id="KW-0255">Endonuclease</keyword>
<protein>
    <submittedName>
        <fullName evidence="5">Restriction endonuclease subunit S</fullName>
    </submittedName>
</protein>
<evidence type="ECO:0000256" key="1">
    <source>
        <dbReference type="ARBA" id="ARBA00010923"/>
    </source>
</evidence>
<dbReference type="PANTHER" id="PTHR30408">
    <property type="entry name" value="TYPE-1 RESTRICTION ENZYME ECOKI SPECIFICITY PROTEIN"/>
    <property type="match status" value="1"/>
</dbReference>
<keyword evidence="5" id="KW-0378">Hydrolase</keyword>
<dbReference type="SUPFAM" id="SSF116734">
    <property type="entry name" value="DNA methylase specificity domain"/>
    <property type="match status" value="2"/>
</dbReference>
<dbReference type="InterPro" id="IPR044946">
    <property type="entry name" value="Restrct_endonuc_typeI_TRD_sf"/>
</dbReference>
<dbReference type="EMBL" id="JBHTNF010000007">
    <property type="protein sequence ID" value="MFD1328858.1"/>
    <property type="molecule type" value="Genomic_DNA"/>
</dbReference>
<organism evidence="5 6">
    <name type="scientific">Mycoplana ramosa</name>
    <name type="common">Mycoplana bullata</name>
    <dbReference type="NCBI Taxonomy" id="40837"/>
    <lineage>
        <taxon>Bacteria</taxon>
        <taxon>Pseudomonadati</taxon>
        <taxon>Pseudomonadota</taxon>
        <taxon>Alphaproteobacteria</taxon>
        <taxon>Hyphomicrobiales</taxon>
        <taxon>Rhizobiaceae</taxon>
        <taxon>Mycoplana</taxon>
    </lineage>
</organism>
<sequence>MRLKHGCSIYGDYGLNISADEYVDSGVPLIRTSDFDDFGRLHLINPKMVDEDAAKEKMLRIGDILFSRAGTIGRCTVFEREEPATFAAYLVRFRPNRLKVEPRYIHWWAQSSQYWSQIRSDTIESTIGNFNANKLGNLKLPNIDLKTQKVIADFLGHETARIDQLIEKRAKFAELVFERRLAITSRAVTGIADDTPWLKVVPDGWRAERAKVHFRESQQRSETGEEELLTVSHITGVTKRSEKDVNMFMAESNEGYKLVAPGDLIINTMWAWMGAMGVSSEHGLISPSYGVYSPISVELRPAFVDMMVRSKPFVAEATRRSKGIHSSRLRLYPDAFLDMRLPIPPIETQLALLQEISLRTQREDELLRKNERATSLLREFRSALITAAVTGEIDVATWGKKGQTDRRLDQIEEAMRA</sequence>
<dbReference type="InterPro" id="IPR052021">
    <property type="entry name" value="Type-I_RS_S_subunit"/>
</dbReference>
<accession>A0ABW3YY09</accession>
<name>A0ABW3YY09_MYCRA</name>
<dbReference type="PANTHER" id="PTHR30408:SF12">
    <property type="entry name" value="TYPE I RESTRICTION ENZYME MJAVIII SPECIFICITY SUBUNIT"/>
    <property type="match status" value="1"/>
</dbReference>
<evidence type="ECO:0000256" key="3">
    <source>
        <dbReference type="ARBA" id="ARBA00023125"/>
    </source>
</evidence>
<keyword evidence="3" id="KW-0238">DNA-binding</keyword>
<keyword evidence="5" id="KW-0540">Nuclease</keyword>
<evidence type="ECO:0000259" key="4">
    <source>
        <dbReference type="Pfam" id="PF01420"/>
    </source>
</evidence>
<evidence type="ECO:0000256" key="2">
    <source>
        <dbReference type="ARBA" id="ARBA00022747"/>
    </source>
</evidence>
<comment type="similarity">
    <text evidence="1">Belongs to the type-I restriction system S methylase family.</text>
</comment>
<dbReference type="RefSeq" id="WP_374839507.1">
    <property type="nucleotide sequence ID" value="NZ_JBHEEW010000009.1"/>
</dbReference>
<comment type="caution">
    <text evidence="5">The sequence shown here is derived from an EMBL/GenBank/DDBJ whole genome shotgun (WGS) entry which is preliminary data.</text>
</comment>
<dbReference type="GO" id="GO:0004519">
    <property type="term" value="F:endonuclease activity"/>
    <property type="evidence" value="ECO:0007669"/>
    <property type="project" value="UniProtKB-KW"/>
</dbReference>
<keyword evidence="2" id="KW-0680">Restriction system</keyword>
<feature type="domain" description="Type I restriction modification DNA specificity" evidence="4">
    <location>
        <begin position="27"/>
        <end position="157"/>
    </location>
</feature>
<gene>
    <name evidence="5" type="ORF">ACFQ33_13255</name>
</gene>
<dbReference type="Gene3D" id="3.90.220.20">
    <property type="entry name" value="DNA methylase specificity domains"/>
    <property type="match status" value="2"/>
</dbReference>
<proteinExistence type="inferred from homology"/>
<reference evidence="6" key="1">
    <citation type="journal article" date="2019" name="Int. J. Syst. Evol. Microbiol.">
        <title>The Global Catalogue of Microorganisms (GCM) 10K type strain sequencing project: providing services to taxonomists for standard genome sequencing and annotation.</title>
        <authorList>
            <consortium name="The Broad Institute Genomics Platform"/>
            <consortium name="The Broad Institute Genome Sequencing Center for Infectious Disease"/>
            <person name="Wu L."/>
            <person name="Ma J."/>
        </authorList>
    </citation>
    <scope>NUCLEOTIDE SEQUENCE [LARGE SCALE GENOMIC DNA]</scope>
    <source>
        <strain evidence="6">CCUG 55609</strain>
    </source>
</reference>
<dbReference type="InterPro" id="IPR000055">
    <property type="entry name" value="Restrct_endonuc_typeI_TRD"/>
</dbReference>
<dbReference type="Proteomes" id="UP001597173">
    <property type="component" value="Unassembled WGS sequence"/>
</dbReference>
<dbReference type="Pfam" id="PF01420">
    <property type="entry name" value="Methylase_S"/>
    <property type="match status" value="1"/>
</dbReference>
<evidence type="ECO:0000313" key="6">
    <source>
        <dbReference type="Proteomes" id="UP001597173"/>
    </source>
</evidence>
<evidence type="ECO:0000313" key="5">
    <source>
        <dbReference type="EMBL" id="MFD1328858.1"/>
    </source>
</evidence>